<sequence>MGFILRSNSVKEKARLEARKCTGFISIHGAPRVQGPRESTTRRHRGPGRCRLGCRRTVSLLEAQQSRNSLSPRSGQLGGAKSGGPGSGVESCGPLDQGPLPWHRPVPQDSGELLAPEALPRHPRGTNFSAAGPILVFVLRASGCWLPVPQPYAPVGDLADPSFPRLVTDQFRPSEERACRLRASGVLPRPPGSSHPPLLSSYRVGVPPLRLAFTFFHAPWSPSGFTAQSRRARPLSQGPHALPAPPGTPGAAPSNSSAMIPGRWARYPPFRGHRTVFCASVSSTAAAVVSHCPGVVGTAQLSRRIIHRRHSDASGGL</sequence>
<feature type="compositionally biased region" description="Gly residues" evidence="1">
    <location>
        <begin position="76"/>
        <end position="87"/>
    </location>
</feature>
<protein>
    <submittedName>
        <fullName evidence="2">Uncharacterized protein</fullName>
    </submittedName>
</protein>
<feature type="region of interest" description="Disordered" evidence="1">
    <location>
        <begin position="29"/>
        <end position="51"/>
    </location>
</feature>
<feature type="compositionally biased region" description="Basic residues" evidence="1">
    <location>
        <begin position="42"/>
        <end position="51"/>
    </location>
</feature>
<evidence type="ECO:0000313" key="2">
    <source>
        <dbReference type="EMBL" id="KAJ1088942.1"/>
    </source>
</evidence>
<feature type="compositionally biased region" description="Polar residues" evidence="1">
    <location>
        <begin position="64"/>
        <end position="73"/>
    </location>
</feature>
<reference evidence="2" key="1">
    <citation type="journal article" date="2022" name="bioRxiv">
        <title>Sequencing and chromosome-scale assembly of the giantPleurodeles waltlgenome.</title>
        <authorList>
            <person name="Brown T."/>
            <person name="Elewa A."/>
            <person name="Iarovenko S."/>
            <person name="Subramanian E."/>
            <person name="Araus A.J."/>
            <person name="Petzold A."/>
            <person name="Susuki M."/>
            <person name="Suzuki K.-i.T."/>
            <person name="Hayashi T."/>
            <person name="Toyoda A."/>
            <person name="Oliveira C."/>
            <person name="Osipova E."/>
            <person name="Leigh N.D."/>
            <person name="Simon A."/>
            <person name="Yun M.H."/>
        </authorList>
    </citation>
    <scope>NUCLEOTIDE SEQUENCE</scope>
    <source>
        <strain evidence="2">20211129_DDA</strain>
        <tissue evidence="2">Liver</tissue>
    </source>
</reference>
<evidence type="ECO:0000313" key="3">
    <source>
        <dbReference type="Proteomes" id="UP001066276"/>
    </source>
</evidence>
<proteinExistence type="predicted"/>
<organism evidence="2 3">
    <name type="scientific">Pleurodeles waltl</name>
    <name type="common">Iberian ribbed newt</name>
    <dbReference type="NCBI Taxonomy" id="8319"/>
    <lineage>
        <taxon>Eukaryota</taxon>
        <taxon>Metazoa</taxon>
        <taxon>Chordata</taxon>
        <taxon>Craniata</taxon>
        <taxon>Vertebrata</taxon>
        <taxon>Euteleostomi</taxon>
        <taxon>Amphibia</taxon>
        <taxon>Batrachia</taxon>
        <taxon>Caudata</taxon>
        <taxon>Salamandroidea</taxon>
        <taxon>Salamandridae</taxon>
        <taxon>Pleurodelinae</taxon>
        <taxon>Pleurodeles</taxon>
    </lineage>
</organism>
<dbReference type="Proteomes" id="UP001066276">
    <property type="component" value="Chromosome 11"/>
</dbReference>
<name>A0AAV7LD81_PLEWA</name>
<evidence type="ECO:0000256" key="1">
    <source>
        <dbReference type="SAM" id="MobiDB-lite"/>
    </source>
</evidence>
<comment type="caution">
    <text evidence="2">The sequence shown here is derived from an EMBL/GenBank/DDBJ whole genome shotgun (WGS) entry which is preliminary data.</text>
</comment>
<accession>A0AAV7LD81</accession>
<dbReference type="AlphaFoldDB" id="A0AAV7LD81"/>
<feature type="region of interest" description="Disordered" evidence="1">
    <location>
        <begin position="231"/>
        <end position="257"/>
    </location>
</feature>
<feature type="region of interest" description="Disordered" evidence="1">
    <location>
        <begin position="64"/>
        <end position="111"/>
    </location>
</feature>
<gene>
    <name evidence="2" type="ORF">NDU88_002096</name>
</gene>
<keyword evidence="3" id="KW-1185">Reference proteome</keyword>
<dbReference type="EMBL" id="JANPWB010000015">
    <property type="protein sequence ID" value="KAJ1088942.1"/>
    <property type="molecule type" value="Genomic_DNA"/>
</dbReference>